<reference evidence="2" key="1">
    <citation type="submission" date="2021-01" db="EMBL/GenBank/DDBJ databases">
        <title>Whole genome shotgun sequence of Rhizocola hellebori NBRC 109834.</title>
        <authorList>
            <person name="Komaki H."/>
            <person name="Tamura T."/>
        </authorList>
    </citation>
    <scope>NUCLEOTIDE SEQUENCE</scope>
    <source>
        <strain evidence="2">NBRC 109834</strain>
    </source>
</reference>
<comment type="caution">
    <text evidence="2">The sequence shown here is derived from an EMBL/GenBank/DDBJ whole genome shotgun (WGS) entry which is preliminary data.</text>
</comment>
<evidence type="ECO:0000256" key="1">
    <source>
        <dbReference type="SAM" id="MobiDB-lite"/>
    </source>
</evidence>
<evidence type="ECO:0000313" key="3">
    <source>
        <dbReference type="Proteomes" id="UP000612899"/>
    </source>
</evidence>
<accession>A0A8J3Q1W0</accession>
<dbReference type="Proteomes" id="UP000612899">
    <property type="component" value="Unassembled WGS sequence"/>
</dbReference>
<name>A0A8J3Q1W0_9ACTN</name>
<keyword evidence="3" id="KW-1185">Reference proteome</keyword>
<organism evidence="2 3">
    <name type="scientific">Rhizocola hellebori</name>
    <dbReference type="NCBI Taxonomy" id="1392758"/>
    <lineage>
        <taxon>Bacteria</taxon>
        <taxon>Bacillati</taxon>
        <taxon>Actinomycetota</taxon>
        <taxon>Actinomycetes</taxon>
        <taxon>Micromonosporales</taxon>
        <taxon>Micromonosporaceae</taxon>
        <taxon>Rhizocola</taxon>
    </lineage>
</organism>
<evidence type="ECO:0000313" key="2">
    <source>
        <dbReference type="EMBL" id="GIH01952.1"/>
    </source>
</evidence>
<proteinExistence type="predicted"/>
<feature type="region of interest" description="Disordered" evidence="1">
    <location>
        <begin position="53"/>
        <end position="75"/>
    </location>
</feature>
<protein>
    <submittedName>
        <fullName evidence="2">Uncharacterized protein</fullName>
    </submittedName>
</protein>
<gene>
    <name evidence="2" type="ORF">Rhe02_00190</name>
</gene>
<dbReference type="EMBL" id="BONY01000001">
    <property type="protein sequence ID" value="GIH01952.1"/>
    <property type="molecule type" value="Genomic_DNA"/>
</dbReference>
<dbReference type="AlphaFoldDB" id="A0A8J3Q1W0"/>
<sequence>MVNIASAQGRYRVKTGPMWLCPRRGARADATGMLRRLILLVVLGLAVTSTPVTPQTTATENSDLGEGSGPAHHVHRPATLPVSVVAQQAVAPMVAQTCADGTLSHDEVGGAAGVALGNLQVQLWDQDSSSADDLLDANLTAASGAFLLCSATDDLDDSANNGLDIYVRVVTENGFWRVDDVQAYQFSLALWPNVAAGTTVHYGATKPGAGTPQAGALQIFNAVDRLWAWTGAQQANDCWDSADKQPSDYSKCRQVAIEWRPDSSTRGFYDSALNRVHLAAVDFKWRDSVVREAAKAVMDDIFEDDYPDPSACGDRTLIGKVTSASCAWAEGFADWVATQVYADPVLDWQIGAQVFHENLETPGWETPGWGYGDAVEARVAGALIDLSDATNETPWDRLAQGPTPLWSKVLTHSWTPGQRYRALADLGFSGDNALATLYQNTIDYGLRDPLSNGAAVVRRTPLPPHNFRYSTTTRYWSVMAIRPPQAAAPTADYDLKLFADEAMAGSPLVTSAAGSAASDFIVIDSNLSKHPLGTYYPQVYRYSASTGSGQYDARFVQASSNVAIGQSVSSSAVPVSIWETTVAASAQVKIEVTQAAGQDAELFLFCSTTSASSWVRSRSAASATAPALAGGTETLLWTAPAIAPGYCAIVLINKLGSGAYTVTRKS</sequence>